<dbReference type="GO" id="GO:0071013">
    <property type="term" value="C:catalytic step 2 spliceosome"/>
    <property type="evidence" value="ECO:0007669"/>
    <property type="project" value="TreeGrafter"/>
</dbReference>
<dbReference type="PANTHER" id="PTHR12928:SF0">
    <property type="entry name" value="FSHD REGION GENE 1"/>
    <property type="match status" value="1"/>
</dbReference>
<dbReference type="CDD" id="cd23339">
    <property type="entry name" value="beta-trefoil_FSCN_fungal_FRG1-like"/>
    <property type="match status" value="1"/>
</dbReference>
<dbReference type="Pfam" id="PF06229">
    <property type="entry name" value="FRG1"/>
    <property type="match status" value="1"/>
</dbReference>
<evidence type="ECO:0000313" key="5">
    <source>
        <dbReference type="EMBL" id="WEW58321.1"/>
    </source>
</evidence>
<dbReference type="SUPFAM" id="SSF50405">
    <property type="entry name" value="Actin-crosslinking proteins"/>
    <property type="match status" value="1"/>
</dbReference>
<feature type="region of interest" description="Disordered" evidence="4">
    <location>
        <begin position="1"/>
        <end position="54"/>
    </location>
</feature>
<comment type="subcellular location">
    <subcellularLocation>
        <location evidence="1">Nucleus</location>
        <location evidence="1">Nucleolus</location>
    </subcellularLocation>
</comment>
<accession>A0AAF0DGN8</accession>
<keyword evidence="3" id="KW-0539">Nucleus</keyword>
<dbReference type="PANTHER" id="PTHR12928">
    <property type="entry name" value="FRG1 PROTEIN"/>
    <property type="match status" value="1"/>
</dbReference>
<evidence type="ECO:0000256" key="1">
    <source>
        <dbReference type="ARBA" id="ARBA00004604"/>
    </source>
</evidence>
<comment type="similarity">
    <text evidence="2">Belongs to the FRG1 family.</text>
</comment>
<sequence>MVKPLTFKGDKKPKKRKRHDEPSHPNNDQTSALLSENTRSPAVTAPVKPTDVHDDQSWVSADVPADISGPVIIVLPSTPPTCIACDVNGKVFASEIENAIDGDPRTAEPHDVRQVWVATKVAGSEGVNFKGHHGRYLSCDKYGLLSATSPAISAFESFIPIASTEAPSMFSFQICGGDVDAFLSIKEGGSKPSSTGASAVEIRGDADSVSFTTSFRVRMQARFKPKLRASRESKALEKVTRKELEAAVGRRLEDHEVKRLKRARREGNYHEEVLDVRVKGKHDKFAS</sequence>
<dbReference type="EMBL" id="CP120628">
    <property type="protein sequence ID" value="WEW58321.1"/>
    <property type="molecule type" value="Genomic_DNA"/>
</dbReference>
<keyword evidence="6" id="KW-1185">Reference proteome</keyword>
<name>A0AAF0DGN8_9EURO</name>
<dbReference type="InterPro" id="IPR008999">
    <property type="entry name" value="Actin-crosslinking"/>
</dbReference>
<evidence type="ECO:0000256" key="2">
    <source>
        <dbReference type="ARBA" id="ARBA00010878"/>
    </source>
</evidence>
<reference evidence="5" key="1">
    <citation type="submission" date="2023-03" db="EMBL/GenBank/DDBJ databases">
        <title>Emydomyces testavorans Genome Sequence.</title>
        <authorList>
            <person name="Hoyer L."/>
        </authorList>
    </citation>
    <scope>NUCLEOTIDE SEQUENCE</scope>
    <source>
        <strain evidence="5">16-2883</strain>
    </source>
</reference>
<protein>
    <recommendedName>
        <fullName evidence="7">Actin-crosslinking protein</fullName>
    </recommendedName>
</protein>
<gene>
    <name evidence="5" type="ORF">PRK78_003789</name>
</gene>
<organism evidence="5 6">
    <name type="scientific">Emydomyces testavorans</name>
    <dbReference type="NCBI Taxonomy" id="2070801"/>
    <lineage>
        <taxon>Eukaryota</taxon>
        <taxon>Fungi</taxon>
        <taxon>Dikarya</taxon>
        <taxon>Ascomycota</taxon>
        <taxon>Pezizomycotina</taxon>
        <taxon>Eurotiomycetes</taxon>
        <taxon>Eurotiomycetidae</taxon>
        <taxon>Onygenales</taxon>
        <taxon>Nannizziopsiaceae</taxon>
        <taxon>Emydomyces</taxon>
    </lineage>
</organism>
<proteinExistence type="inferred from homology"/>
<dbReference type="GO" id="GO:0005730">
    <property type="term" value="C:nucleolus"/>
    <property type="evidence" value="ECO:0007669"/>
    <property type="project" value="UniProtKB-SubCell"/>
</dbReference>
<dbReference type="Proteomes" id="UP001219355">
    <property type="component" value="Chromosome 2"/>
</dbReference>
<feature type="compositionally biased region" description="Polar residues" evidence="4">
    <location>
        <begin position="24"/>
        <end position="41"/>
    </location>
</feature>
<dbReference type="GO" id="GO:0051015">
    <property type="term" value="F:actin filament binding"/>
    <property type="evidence" value="ECO:0007669"/>
    <property type="project" value="TreeGrafter"/>
</dbReference>
<evidence type="ECO:0000256" key="3">
    <source>
        <dbReference type="ARBA" id="ARBA00023242"/>
    </source>
</evidence>
<dbReference type="AlphaFoldDB" id="A0AAF0DGN8"/>
<evidence type="ECO:0000256" key="4">
    <source>
        <dbReference type="SAM" id="MobiDB-lite"/>
    </source>
</evidence>
<evidence type="ECO:0008006" key="7">
    <source>
        <dbReference type="Google" id="ProtNLM"/>
    </source>
</evidence>
<dbReference type="Gene3D" id="2.80.10.50">
    <property type="match status" value="1"/>
</dbReference>
<dbReference type="InterPro" id="IPR010414">
    <property type="entry name" value="FRG1"/>
</dbReference>
<evidence type="ECO:0000313" key="6">
    <source>
        <dbReference type="Proteomes" id="UP001219355"/>
    </source>
</evidence>